<feature type="compositionally biased region" description="Basic and acidic residues" evidence="1">
    <location>
        <begin position="239"/>
        <end position="264"/>
    </location>
</feature>
<feature type="non-terminal residue" evidence="4">
    <location>
        <position position="1"/>
    </location>
</feature>
<reference evidence="4" key="1">
    <citation type="submission" date="2016-01" db="EMBL/GenBank/DDBJ databases">
        <title>Reference transcriptome for the parasite Schistocephalus solidus: insights into the molecular evolution of parasitism.</title>
        <authorList>
            <person name="Hebert F.O."/>
            <person name="Grambauer S."/>
            <person name="Barber I."/>
            <person name="Landry C.R."/>
            <person name="Aubin-Horth N."/>
        </authorList>
    </citation>
    <scope>NUCLEOTIDE SEQUENCE</scope>
</reference>
<dbReference type="InterPro" id="IPR035892">
    <property type="entry name" value="C2_domain_sf"/>
</dbReference>
<dbReference type="PROSITE" id="PS50004">
    <property type="entry name" value="C2"/>
    <property type="match status" value="2"/>
</dbReference>
<dbReference type="InterPro" id="IPR000008">
    <property type="entry name" value="C2_dom"/>
</dbReference>
<dbReference type="Pfam" id="PF00168">
    <property type="entry name" value="C2"/>
    <property type="match status" value="2"/>
</dbReference>
<protein>
    <submittedName>
        <fullName evidence="4">Synaptotagmin-like protein 5</fullName>
    </submittedName>
</protein>
<dbReference type="Pfam" id="PF02318">
    <property type="entry name" value="FYVE_2"/>
    <property type="match status" value="1"/>
</dbReference>
<feature type="domain" description="RabBD" evidence="3">
    <location>
        <begin position="79"/>
        <end position="196"/>
    </location>
</feature>
<feature type="domain" description="C2" evidence="2">
    <location>
        <begin position="338"/>
        <end position="459"/>
    </location>
</feature>
<dbReference type="GO" id="GO:0006886">
    <property type="term" value="P:intracellular protein transport"/>
    <property type="evidence" value="ECO:0007669"/>
    <property type="project" value="InterPro"/>
</dbReference>
<dbReference type="GO" id="GO:0042043">
    <property type="term" value="F:neurexin family protein binding"/>
    <property type="evidence" value="ECO:0007669"/>
    <property type="project" value="TreeGrafter"/>
</dbReference>
<feature type="region of interest" description="Disordered" evidence="1">
    <location>
        <begin position="236"/>
        <end position="270"/>
    </location>
</feature>
<dbReference type="InterPro" id="IPR013083">
    <property type="entry name" value="Znf_RING/FYVE/PHD"/>
</dbReference>
<name>A0A0X3PB24_SCHSO</name>
<dbReference type="PANTHER" id="PTHR45716:SF2">
    <property type="entry name" value="BITESIZE, ISOFORM I"/>
    <property type="match status" value="1"/>
</dbReference>
<dbReference type="InterPro" id="IPR010911">
    <property type="entry name" value="Rab_BD"/>
</dbReference>
<dbReference type="Gene3D" id="3.30.40.10">
    <property type="entry name" value="Zinc/RING finger domain, C3HC4 (zinc finger)"/>
    <property type="match status" value="1"/>
</dbReference>
<proteinExistence type="predicted"/>
<dbReference type="SUPFAM" id="SSF49562">
    <property type="entry name" value="C2 domain (Calcium/lipid-binding domain, CaLB)"/>
    <property type="match status" value="2"/>
</dbReference>
<dbReference type="EMBL" id="GEEE01014186">
    <property type="protein sequence ID" value="JAP49039.1"/>
    <property type="molecule type" value="Transcribed_RNA"/>
</dbReference>
<gene>
    <name evidence="4" type="primary">SYTL5</name>
    <name evidence="4" type="ORF">TR157386</name>
</gene>
<dbReference type="SMART" id="SM00239">
    <property type="entry name" value="C2"/>
    <property type="match status" value="2"/>
</dbReference>
<dbReference type="PANTHER" id="PTHR45716">
    <property type="entry name" value="BITESIZE, ISOFORM I"/>
    <property type="match status" value="1"/>
</dbReference>
<feature type="compositionally biased region" description="Low complexity" evidence="1">
    <location>
        <begin position="29"/>
        <end position="38"/>
    </location>
</feature>
<sequence>YDLTGWFRFHCRVVVHMTTEARATPKKPPSVVSSISSRVGKKTNVSPPLSVVSQKTYTPTQPKIKNEITIPKSSNKIKLLGDIPLSDEDLDHLTEVCKRYEKFQKLEDDRIRKIREAAVQRERNRSGYITEDTQHCSLCGSYFMPLIKPKSVCAECEKYVCGNCISKPFSNQIVLCKKCYTESKQRAETGLWFMDQLRQAKAEGRIQGVAPVSALRASVIRKKNENSAASSVIGFPTKSADEKSQSETAREAASRLRKDVESQKDSAANGQTLQNADLDSIFSVLNKRPSTLPKSKDRVLMQKNNSLDNRSIISSVSVTSAMSIYSEPDESFNHGLTIVGDIYFSVDYDTKRGDIRIFMKQARQITPANAKSCLSDTYVKTYLLPDRTKASKRKTSLRKNTLNPVFNEELVYHFPRCDLAYRTLQVSLWHQRAIGANLFLGEVLLPLAEFQFSATPEWYTLQDRQVHLHADGEIPLTKGSLTVGLKYQPQVLNGKVQDLGDLYVNIREAKDLDVSSPSNAKSKLNPYAKIYLLPHKTKESKKKTKAMKKTANPTWDTSFVYPNIEKTQLPSIGIEIAIYDHVRMAANEFLGGCRINAGMRNGRGMDASGPERDLWVSMMSQLNTNVQSTIPLRATLV</sequence>
<evidence type="ECO:0000259" key="3">
    <source>
        <dbReference type="PROSITE" id="PS50916"/>
    </source>
</evidence>
<dbReference type="GO" id="GO:0031267">
    <property type="term" value="F:small GTPase binding"/>
    <property type="evidence" value="ECO:0007669"/>
    <property type="project" value="InterPro"/>
</dbReference>
<dbReference type="PROSITE" id="PS50916">
    <property type="entry name" value="RABBD"/>
    <property type="match status" value="1"/>
</dbReference>
<feature type="domain" description="C2" evidence="2">
    <location>
        <begin position="477"/>
        <end position="616"/>
    </location>
</feature>
<dbReference type="GO" id="GO:0006887">
    <property type="term" value="P:exocytosis"/>
    <property type="evidence" value="ECO:0007669"/>
    <property type="project" value="TreeGrafter"/>
</dbReference>
<dbReference type="SUPFAM" id="SSF57903">
    <property type="entry name" value="FYVE/PHD zinc finger"/>
    <property type="match status" value="1"/>
</dbReference>
<evidence type="ECO:0000259" key="2">
    <source>
        <dbReference type="PROSITE" id="PS50004"/>
    </source>
</evidence>
<dbReference type="InterPro" id="IPR041282">
    <property type="entry name" value="FYVE_2"/>
</dbReference>
<evidence type="ECO:0000256" key="1">
    <source>
        <dbReference type="SAM" id="MobiDB-lite"/>
    </source>
</evidence>
<evidence type="ECO:0000313" key="4">
    <source>
        <dbReference type="EMBL" id="JAP49039.1"/>
    </source>
</evidence>
<organism evidence="4">
    <name type="scientific">Schistocephalus solidus</name>
    <name type="common">Tapeworm</name>
    <dbReference type="NCBI Taxonomy" id="70667"/>
    <lineage>
        <taxon>Eukaryota</taxon>
        <taxon>Metazoa</taxon>
        <taxon>Spiralia</taxon>
        <taxon>Lophotrochozoa</taxon>
        <taxon>Platyhelminthes</taxon>
        <taxon>Cestoda</taxon>
        <taxon>Eucestoda</taxon>
        <taxon>Diphyllobothriidea</taxon>
        <taxon>Diphyllobothriidae</taxon>
        <taxon>Schistocephalus</taxon>
    </lineage>
</organism>
<dbReference type="AlphaFoldDB" id="A0A0X3PB24"/>
<feature type="region of interest" description="Disordered" evidence="1">
    <location>
        <begin position="24"/>
        <end position="47"/>
    </location>
</feature>
<accession>A0A0X3PB24</accession>
<dbReference type="InterPro" id="IPR011011">
    <property type="entry name" value="Znf_FYVE_PHD"/>
</dbReference>
<dbReference type="CDD" id="cd08521">
    <property type="entry name" value="C2A_SLP"/>
    <property type="match status" value="1"/>
</dbReference>
<dbReference type="Gene3D" id="2.60.40.150">
    <property type="entry name" value="C2 domain"/>
    <property type="match status" value="2"/>
</dbReference>